<dbReference type="EMBL" id="JAWIIV010000029">
    <property type="protein sequence ID" value="MEC4722396.1"/>
    <property type="molecule type" value="Genomic_DNA"/>
</dbReference>
<dbReference type="Proteomes" id="UP001352263">
    <property type="component" value="Unassembled WGS sequence"/>
</dbReference>
<dbReference type="PANTHER" id="PTHR47619:SF1">
    <property type="entry name" value="EXODEOXYRIBONUCLEASE WALJ"/>
    <property type="match status" value="1"/>
</dbReference>
<evidence type="ECO:0000313" key="3">
    <source>
        <dbReference type="Proteomes" id="UP001352263"/>
    </source>
</evidence>
<dbReference type="InterPro" id="IPR001279">
    <property type="entry name" value="Metallo-B-lactamas"/>
</dbReference>
<dbReference type="SMART" id="SM00849">
    <property type="entry name" value="Lactamase_B"/>
    <property type="match status" value="1"/>
</dbReference>
<feature type="domain" description="Metallo-beta-lactamase" evidence="1">
    <location>
        <begin position="11"/>
        <end position="192"/>
    </location>
</feature>
<reference evidence="2 3" key="1">
    <citation type="submission" date="2023-10" db="EMBL/GenBank/DDBJ databases">
        <title>Noviherbaspirillum sp. CPCC 100848 genome assembly.</title>
        <authorList>
            <person name="Li X.Y."/>
            <person name="Fang X.M."/>
        </authorList>
    </citation>
    <scope>NUCLEOTIDE SEQUENCE [LARGE SCALE GENOMIC DNA]</scope>
    <source>
        <strain evidence="2 3">CPCC 100848</strain>
    </source>
</reference>
<dbReference type="RefSeq" id="WP_326509071.1">
    <property type="nucleotide sequence ID" value="NZ_JAWIIV010000029.1"/>
</dbReference>
<evidence type="ECO:0000259" key="1">
    <source>
        <dbReference type="SMART" id="SM00849"/>
    </source>
</evidence>
<evidence type="ECO:0000313" key="2">
    <source>
        <dbReference type="EMBL" id="MEC4722396.1"/>
    </source>
</evidence>
<accession>A0ABU6JFD9</accession>
<protein>
    <submittedName>
        <fullName evidence="2">MBL fold metallo-hydrolase</fullName>
    </submittedName>
</protein>
<dbReference type="InterPro" id="IPR036866">
    <property type="entry name" value="RibonucZ/Hydroxyglut_hydro"/>
</dbReference>
<keyword evidence="3" id="KW-1185">Reference proteome</keyword>
<dbReference type="InterPro" id="IPR052533">
    <property type="entry name" value="WalJ/YycJ-like"/>
</dbReference>
<dbReference type="SUPFAM" id="SSF56281">
    <property type="entry name" value="Metallo-hydrolase/oxidoreductase"/>
    <property type="match status" value="1"/>
</dbReference>
<gene>
    <name evidence="2" type="ORF">RY831_24850</name>
</gene>
<name>A0ABU6JFD9_9BURK</name>
<proteinExistence type="predicted"/>
<comment type="caution">
    <text evidence="2">The sequence shown here is derived from an EMBL/GenBank/DDBJ whole genome shotgun (WGS) entry which is preliminary data.</text>
</comment>
<sequence length="259" mass="28193">MKFASLGSGSEGNALLISTTSGMTSTTVMLDCGFNIKETERRLLRLGMGPADISGIVVTHEHQDHVGGALKFARRHRLPVWLSYGTYQAVRKDCDGVAFHFCRDGEPLNIGDLELTPYTVPHDAREPVQYVIKDERFKLGVLTDAGQATPHLTHSLSGCDALVLECNHDRGMLANSAYPPSLRSRIGGAYGHLSNETTAEILASLDRSRLKVVIGAHLSQQNNTPELARAALSRVLEQETARVIIACQADGFNWITIEG</sequence>
<organism evidence="2 3">
    <name type="scientific">Noviherbaspirillum album</name>
    <dbReference type="NCBI Taxonomy" id="3080276"/>
    <lineage>
        <taxon>Bacteria</taxon>
        <taxon>Pseudomonadati</taxon>
        <taxon>Pseudomonadota</taxon>
        <taxon>Betaproteobacteria</taxon>
        <taxon>Burkholderiales</taxon>
        <taxon>Oxalobacteraceae</taxon>
        <taxon>Noviherbaspirillum</taxon>
    </lineage>
</organism>
<dbReference type="PANTHER" id="PTHR47619">
    <property type="entry name" value="METALLO-HYDROLASE YYCJ-RELATED"/>
    <property type="match status" value="1"/>
</dbReference>
<dbReference type="Gene3D" id="3.60.15.10">
    <property type="entry name" value="Ribonuclease Z/Hydroxyacylglutathione hydrolase-like"/>
    <property type="match status" value="1"/>
</dbReference>
<dbReference type="Pfam" id="PF12706">
    <property type="entry name" value="Lactamase_B_2"/>
    <property type="match status" value="1"/>
</dbReference>